<keyword evidence="2" id="KW-1185">Reference proteome</keyword>
<reference evidence="1 2" key="1">
    <citation type="submission" date="2023-10" db="EMBL/GenBank/DDBJ databases">
        <title>Two novel species belonging to the OM43/NOR5 clade.</title>
        <authorList>
            <person name="Park M."/>
        </authorList>
    </citation>
    <scope>NUCLEOTIDE SEQUENCE [LARGE SCALE GENOMIC DNA]</scope>
    <source>
        <strain evidence="1 2">IMCC43200</strain>
    </source>
</reference>
<name>A0ABZ0I792_9GAMM</name>
<proteinExistence type="predicted"/>
<protein>
    <recommendedName>
        <fullName evidence="3">ATP-grasp domain-containing protein</fullName>
    </recommendedName>
</protein>
<dbReference type="SUPFAM" id="SSF56059">
    <property type="entry name" value="Glutathione synthetase ATP-binding domain-like"/>
    <property type="match status" value="1"/>
</dbReference>
<organism evidence="1 2">
    <name type="scientific">Congregibacter variabilis</name>
    <dbReference type="NCBI Taxonomy" id="3081200"/>
    <lineage>
        <taxon>Bacteria</taxon>
        <taxon>Pseudomonadati</taxon>
        <taxon>Pseudomonadota</taxon>
        <taxon>Gammaproteobacteria</taxon>
        <taxon>Cellvibrionales</taxon>
        <taxon>Halieaceae</taxon>
        <taxon>Congregibacter</taxon>
    </lineage>
</organism>
<accession>A0ABZ0I792</accession>
<dbReference type="EMBL" id="CP136864">
    <property type="protein sequence ID" value="WOJ95045.1"/>
    <property type="molecule type" value="Genomic_DNA"/>
</dbReference>
<evidence type="ECO:0000313" key="1">
    <source>
        <dbReference type="EMBL" id="WOJ95045.1"/>
    </source>
</evidence>
<dbReference type="RefSeq" id="WP_407349678.1">
    <property type="nucleotide sequence ID" value="NZ_CP136864.1"/>
</dbReference>
<sequence length="306" mass="34375">MVIADTPAGLPGYGKLEPSFFLPLFSEALLRQQLGLRVALTSKQASAWAPKAAAAIFVFNEEYANRSAKFLPTSITSGPQHIFNNPQFAQIIADKEKTHRHLASFNISTTKLANADGKGQVFSNARANSRAETHLYDSAQTAPAERFNTEYVDTTFQHNDKSYYTMVRLMVVGDELSAGLCFARDASEQNPSVHALDTPLDPTLLQALHRELVDGLWAEHQRLAKRVSEALGFGFWHIDVLIEKDTLACYVCEVGMKFHNMSYFAHLNQLEEIPREIRPHIDRDYPRRSAEAFLRCIANQQLSFDT</sequence>
<gene>
    <name evidence="1" type="ORF">R0135_07705</name>
</gene>
<dbReference type="Proteomes" id="UP001626537">
    <property type="component" value="Chromosome"/>
</dbReference>
<evidence type="ECO:0008006" key="3">
    <source>
        <dbReference type="Google" id="ProtNLM"/>
    </source>
</evidence>
<evidence type="ECO:0000313" key="2">
    <source>
        <dbReference type="Proteomes" id="UP001626537"/>
    </source>
</evidence>